<dbReference type="InterPro" id="IPR044957">
    <property type="entry name" value="Ribosomal_bL32_bact"/>
</dbReference>
<proteinExistence type="inferred from homology"/>
<dbReference type="PANTHER" id="PTHR35534:SF1">
    <property type="entry name" value="LARGE RIBOSOMAL SUBUNIT PROTEIN BL32"/>
    <property type="match status" value="1"/>
</dbReference>
<evidence type="ECO:0000256" key="1">
    <source>
        <dbReference type="ARBA" id="ARBA00008560"/>
    </source>
</evidence>
<dbReference type="InterPro" id="IPR011332">
    <property type="entry name" value="Ribosomal_zn-bd"/>
</dbReference>
<dbReference type="InterPro" id="IPR002677">
    <property type="entry name" value="Ribosomal_bL32"/>
</dbReference>
<dbReference type="GO" id="GO:0015934">
    <property type="term" value="C:large ribosomal subunit"/>
    <property type="evidence" value="ECO:0007669"/>
    <property type="project" value="InterPro"/>
</dbReference>
<evidence type="ECO:0000256" key="2">
    <source>
        <dbReference type="ARBA" id="ARBA00022980"/>
    </source>
</evidence>
<evidence type="ECO:0000256" key="4">
    <source>
        <dbReference type="SAM" id="MobiDB-lite"/>
    </source>
</evidence>
<keyword evidence="3" id="KW-0687">Ribonucleoprotein</keyword>
<dbReference type="SUPFAM" id="SSF57829">
    <property type="entry name" value="Zn-binding ribosomal proteins"/>
    <property type="match status" value="1"/>
</dbReference>
<reference evidence="5" key="1">
    <citation type="submission" date="2018-05" db="EMBL/GenBank/DDBJ databases">
        <authorList>
            <person name="Lanie J.A."/>
            <person name="Ng W.-L."/>
            <person name="Kazmierczak K.M."/>
            <person name="Andrzejewski T.M."/>
            <person name="Davidsen T.M."/>
            <person name="Wayne K.J."/>
            <person name="Tettelin H."/>
            <person name="Glass J.I."/>
            <person name="Rusch D."/>
            <person name="Podicherti R."/>
            <person name="Tsui H.-C.T."/>
            <person name="Winkler M.E."/>
        </authorList>
    </citation>
    <scope>NUCLEOTIDE SEQUENCE</scope>
</reference>
<sequence>MAVPKKRTSKQRKRKRRTHYKAEPVVTNTCSRCGDPKIPHRVCPSCGYYGGEQVLDPDLD</sequence>
<dbReference type="PANTHER" id="PTHR35534">
    <property type="entry name" value="50S RIBOSOMAL PROTEIN L32"/>
    <property type="match status" value="1"/>
</dbReference>
<organism evidence="5">
    <name type="scientific">marine metagenome</name>
    <dbReference type="NCBI Taxonomy" id="408172"/>
    <lineage>
        <taxon>unclassified sequences</taxon>
        <taxon>metagenomes</taxon>
        <taxon>ecological metagenomes</taxon>
    </lineage>
</organism>
<dbReference type="GO" id="GO:0003735">
    <property type="term" value="F:structural constituent of ribosome"/>
    <property type="evidence" value="ECO:0007669"/>
    <property type="project" value="InterPro"/>
</dbReference>
<dbReference type="Pfam" id="PF01783">
    <property type="entry name" value="Ribosomal_L32p"/>
    <property type="match status" value="1"/>
</dbReference>
<keyword evidence="2" id="KW-0689">Ribosomal protein</keyword>
<protein>
    <recommendedName>
        <fullName evidence="6">50S ribosomal protein L32</fullName>
    </recommendedName>
</protein>
<dbReference type="HAMAP" id="MF_00340">
    <property type="entry name" value="Ribosomal_bL32"/>
    <property type="match status" value="1"/>
</dbReference>
<evidence type="ECO:0008006" key="6">
    <source>
        <dbReference type="Google" id="ProtNLM"/>
    </source>
</evidence>
<name>A0A381PNH4_9ZZZZ</name>
<evidence type="ECO:0000313" key="5">
    <source>
        <dbReference type="EMBL" id="SUZ67599.1"/>
    </source>
</evidence>
<feature type="compositionally biased region" description="Basic residues" evidence="4">
    <location>
        <begin position="1"/>
        <end position="19"/>
    </location>
</feature>
<feature type="region of interest" description="Disordered" evidence="4">
    <location>
        <begin position="1"/>
        <end position="21"/>
    </location>
</feature>
<dbReference type="NCBIfam" id="TIGR01031">
    <property type="entry name" value="rpmF_bact"/>
    <property type="match status" value="1"/>
</dbReference>
<dbReference type="EMBL" id="UINC01001016">
    <property type="protein sequence ID" value="SUZ67599.1"/>
    <property type="molecule type" value="Genomic_DNA"/>
</dbReference>
<dbReference type="GO" id="GO:0006412">
    <property type="term" value="P:translation"/>
    <property type="evidence" value="ECO:0007669"/>
    <property type="project" value="InterPro"/>
</dbReference>
<gene>
    <name evidence="5" type="ORF">METZ01_LOCUS20453</name>
</gene>
<accession>A0A381PNH4</accession>
<evidence type="ECO:0000256" key="3">
    <source>
        <dbReference type="ARBA" id="ARBA00023274"/>
    </source>
</evidence>
<dbReference type="AlphaFoldDB" id="A0A381PNH4"/>
<comment type="similarity">
    <text evidence="1">Belongs to the bacterial ribosomal protein bL32 family.</text>
</comment>